<comment type="caution">
    <text evidence="2">The sequence shown here is derived from an EMBL/GenBank/DDBJ whole genome shotgun (WGS) entry which is preliminary data.</text>
</comment>
<dbReference type="Proteomes" id="UP001500795">
    <property type="component" value="Unassembled WGS sequence"/>
</dbReference>
<feature type="signal peptide" evidence="1">
    <location>
        <begin position="1"/>
        <end position="17"/>
    </location>
</feature>
<evidence type="ECO:0008006" key="4">
    <source>
        <dbReference type="Google" id="ProtNLM"/>
    </source>
</evidence>
<organism evidence="2 3">
    <name type="scientific">Zobellella aerophila</name>
    <dbReference type="NCBI Taxonomy" id="870480"/>
    <lineage>
        <taxon>Bacteria</taxon>
        <taxon>Pseudomonadati</taxon>
        <taxon>Pseudomonadota</taxon>
        <taxon>Gammaproteobacteria</taxon>
        <taxon>Aeromonadales</taxon>
        <taxon>Aeromonadaceae</taxon>
        <taxon>Zobellella</taxon>
    </lineage>
</organism>
<name>A0ABP6VC06_9GAMM</name>
<dbReference type="RefSeq" id="WP_344954948.1">
    <property type="nucleotide sequence ID" value="NZ_BAABCX010000001.1"/>
</dbReference>
<evidence type="ECO:0000256" key="1">
    <source>
        <dbReference type="SAM" id="SignalP"/>
    </source>
</evidence>
<proteinExistence type="predicted"/>
<feature type="chain" id="PRO_5045866737" description="Lipoprotein" evidence="1">
    <location>
        <begin position="18"/>
        <end position="118"/>
    </location>
</feature>
<dbReference type="EMBL" id="BAABCX010000001">
    <property type="protein sequence ID" value="GAA3530961.1"/>
    <property type="molecule type" value="Genomic_DNA"/>
</dbReference>
<accession>A0ABP6VC06</accession>
<sequence>MKLVKYMLLLALAGVLAGCDHGFEGEYQTKAGSSNEMMNQLISEFSGLAGTQRIVIGSDYIEQEGQRTEFDDIFVRESGESRYLVFKDKGSEEAWKIVDDNTLVRGNGIMNMVLERVE</sequence>
<keyword evidence="3" id="KW-1185">Reference proteome</keyword>
<protein>
    <recommendedName>
        <fullName evidence="4">Lipoprotein</fullName>
    </recommendedName>
</protein>
<evidence type="ECO:0000313" key="3">
    <source>
        <dbReference type="Proteomes" id="UP001500795"/>
    </source>
</evidence>
<keyword evidence="1" id="KW-0732">Signal</keyword>
<gene>
    <name evidence="2" type="ORF">GCM10022394_07810</name>
</gene>
<reference evidence="3" key="1">
    <citation type="journal article" date="2019" name="Int. J. Syst. Evol. Microbiol.">
        <title>The Global Catalogue of Microorganisms (GCM) 10K type strain sequencing project: providing services to taxonomists for standard genome sequencing and annotation.</title>
        <authorList>
            <consortium name="The Broad Institute Genomics Platform"/>
            <consortium name="The Broad Institute Genome Sequencing Center for Infectious Disease"/>
            <person name="Wu L."/>
            <person name="Ma J."/>
        </authorList>
    </citation>
    <scope>NUCLEOTIDE SEQUENCE [LARGE SCALE GENOMIC DNA]</scope>
    <source>
        <strain evidence="3">JCM 17110</strain>
    </source>
</reference>
<dbReference type="PROSITE" id="PS51257">
    <property type="entry name" value="PROKAR_LIPOPROTEIN"/>
    <property type="match status" value="1"/>
</dbReference>
<evidence type="ECO:0000313" key="2">
    <source>
        <dbReference type="EMBL" id="GAA3530961.1"/>
    </source>
</evidence>